<dbReference type="InterPro" id="IPR031052">
    <property type="entry name" value="FHY3/FAR1"/>
</dbReference>
<keyword evidence="1" id="KW-0539">Nucleus</keyword>
<dbReference type="Proteomes" id="UP001341281">
    <property type="component" value="Chromosome 06"/>
</dbReference>
<comment type="subcellular location">
    <subcellularLocation>
        <location evidence="1">Nucleus</location>
    </subcellularLocation>
</comment>
<dbReference type="PANTHER" id="PTHR31669:SF217">
    <property type="entry name" value="PROTEIN FAR1-RELATED SEQUENCE"/>
    <property type="match status" value="1"/>
</dbReference>
<feature type="domain" description="MULE transposase" evidence="2">
    <location>
        <begin position="4"/>
        <end position="40"/>
    </location>
</feature>
<keyword evidence="1" id="KW-0862">Zinc</keyword>
<reference evidence="3 4" key="1">
    <citation type="submission" date="2024-02" db="EMBL/GenBank/DDBJ databases">
        <title>High-quality chromosome-scale genome assembly of Pensacola bahiagrass (Paspalum notatum Flugge var. saurae).</title>
        <authorList>
            <person name="Vega J.M."/>
            <person name="Podio M."/>
            <person name="Orjuela J."/>
            <person name="Siena L.A."/>
            <person name="Pessino S.C."/>
            <person name="Combes M.C."/>
            <person name="Mariac C."/>
            <person name="Albertini E."/>
            <person name="Pupilli F."/>
            <person name="Ortiz J.P.A."/>
            <person name="Leblanc O."/>
        </authorList>
    </citation>
    <scope>NUCLEOTIDE SEQUENCE [LARGE SCALE GENOMIC DNA]</scope>
    <source>
        <strain evidence="3">R1</strain>
        <tissue evidence="3">Leaf</tissue>
    </source>
</reference>
<comment type="similarity">
    <text evidence="1">Belongs to the FHY3/FAR1 family.</text>
</comment>
<keyword evidence="1" id="KW-0863">Zinc-finger</keyword>
<keyword evidence="4" id="KW-1185">Reference proteome</keyword>
<name>A0AAQ3X0W2_PASNO</name>
<keyword evidence="1" id="KW-0479">Metal-binding</keyword>
<dbReference type="InterPro" id="IPR018289">
    <property type="entry name" value="MULE_transposase_dom"/>
</dbReference>
<organism evidence="3 4">
    <name type="scientific">Paspalum notatum var. saurae</name>
    <dbReference type="NCBI Taxonomy" id="547442"/>
    <lineage>
        <taxon>Eukaryota</taxon>
        <taxon>Viridiplantae</taxon>
        <taxon>Streptophyta</taxon>
        <taxon>Embryophyta</taxon>
        <taxon>Tracheophyta</taxon>
        <taxon>Spermatophyta</taxon>
        <taxon>Magnoliopsida</taxon>
        <taxon>Liliopsida</taxon>
        <taxon>Poales</taxon>
        <taxon>Poaceae</taxon>
        <taxon>PACMAD clade</taxon>
        <taxon>Panicoideae</taxon>
        <taxon>Andropogonodae</taxon>
        <taxon>Paspaleae</taxon>
        <taxon>Paspalinae</taxon>
        <taxon>Paspalum</taxon>
    </lineage>
</organism>
<protein>
    <recommendedName>
        <fullName evidence="1">Protein FAR1-RELATED SEQUENCE</fullName>
    </recommendedName>
</protein>
<proteinExistence type="inferred from homology"/>
<dbReference type="GO" id="GO:0006355">
    <property type="term" value="P:regulation of DNA-templated transcription"/>
    <property type="evidence" value="ECO:0007669"/>
    <property type="project" value="UniProtKB-UniRule"/>
</dbReference>
<dbReference type="PANTHER" id="PTHR31669">
    <property type="entry name" value="PROTEIN FAR1-RELATED SEQUENCE 10-RELATED"/>
    <property type="match status" value="1"/>
</dbReference>
<dbReference type="EMBL" id="CP144750">
    <property type="protein sequence ID" value="WVZ81357.1"/>
    <property type="molecule type" value="Genomic_DNA"/>
</dbReference>
<evidence type="ECO:0000313" key="3">
    <source>
        <dbReference type="EMBL" id="WVZ81357.1"/>
    </source>
</evidence>
<evidence type="ECO:0000313" key="4">
    <source>
        <dbReference type="Proteomes" id="UP001341281"/>
    </source>
</evidence>
<dbReference type="GO" id="GO:0005634">
    <property type="term" value="C:nucleus"/>
    <property type="evidence" value="ECO:0007669"/>
    <property type="project" value="UniProtKB-SubCell"/>
</dbReference>
<sequence>MNHHKDPNIILTDEDPAMKIAIARVFKRTLHRFCRWHITKPWEHELEKLYKEHRDKNLQEKIEALINWPLQLTEFEAVRTQTPTELGIQEHPAIVALWSKRSMFIACYFKTNYCGRMISTQRSESTNNMLKSGFVNNATSINMLAKQCFQAIQHVDHLAAGETQYSEAPNMRASYTKLDEQFDRACTRKVYQDYKCKLMNSTAFHINPHPSKENTYLVRHEKGTGNFYWAKHAFVVEADVANGHYTYECLEWEHTSTSRAVLPPLVEGIYTSASDKAT</sequence>
<dbReference type="Pfam" id="PF10551">
    <property type="entry name" value="MULE"/>
    <property type="match status" value="1"/>
</dbReference>
<dbReference type="GO" id="GO:0008270">
    <property type="term" value="F:zinc ion binding"/>
    <property type="evidence" value="ECO:0007669"/>
    <property type="project" value="UniProtKB-UniRule"/>
</dbReference>
<dbReference type="AlphaFoldDB" id="A0AAQ3X0W2"/>
<comment type="function">
    <text evidence="1">Putative transcription activator involved in regulating light control of development.</text>
</comment>
<accession>A0AAQ3X0W2</accession>
<evidence type="ECO:0000256" key="1">
    <source>
        <dbReference type="RuleBase" id="RU367018"/>
    </source>
</evidence>
<gene>
    <name evidence="3" type="ORF">U9M48_028744</name>
</gene>
<evidence type="ECO:0000259" key="2">
    <source>
        <dbReference type="Pfam" id="PF10551"/>
    </source>
</evidence>